<evidence type="ECO:0000259" key="1">
    <source>
        <dbReference type="Pfam" id="PF00561"/>
    </source>
</evidence>
<dbReference type="RefSeq" id="WP_190447033.1">
    <property type="nucleotide sequence ID" value="NZ_JAMPLM010000014.1"/>
</dbReference>
<dbReference type="SUPFAM" id="SSF53474">
    <property type="entry name" value="alpha/beta-Hydrolases"/>
    <property type="match status" value="1"/>
</dbReference>
<sequence>MSDYANAAAALIKATRGREDALGLRDETSRSRFLLHKHPTAKVIVFFHGFTASPEQFVPIGEAFFQAGYNVLIPLLPGHGQAGDWSDDNPPPLPITPLLYQDFGQNWLEKAQSLGDRVLLGGLSGGSTLAAWLALEHPQQVDRGLLFAPYLSGTNAFVDWVVERMNVYFEWKSEPGVVSFGYKGFQMPALRTFLAMGQEVLDRAKVQPTAPLLLVSSASDRAVDSAEHQALFQSALKLQPQCWYHCFDRTLAIGHNMMTRAEGNERADLPIAIAKAYAESDLTWKEVTTLSDRLQQGETLEAIAAQLNLSQRLPSDRSALLTALQLIAQTPEELKPHRDEG</sequence>
<comment type="caution">
    <text evidence="2">The sequence shown here is derived from an EMBL/GenBank/DDBJ whole genome shotgun (WGS) entry which is preliminary data.</text>
</comment>
<protein>
    <submittedName>
        <fullName evidence="2">Lysophospholipase</fullName>
    </submittedName>
</protein>
<dbReference type="Pfam" id="PF00561">
    <property type="entry name" value="Abhydrolase_1"/>
    <property type="match status" value="1"/>
</dbReference>
<keyword evidence="3" id="KW-1185">Reference proteome</keyword>
<dbReference type="Gene3D" id="3.40.50.1820">
    <property type="entry name" value="alpha/beta hydrolase"/>
    <property type="match status" value="1"/>
</dbReference>
<dbReference type="InterPro" id="IPR029058">
    <property type="entry name" value="AB_hydrolase_fold"/>
</dbReference>
<name>A0ABV0KLB3_9CYAN</name>
<gene>
    <name evidence="2" type="ORF">NDI38_16490</name>
</gene>
<accession>A0ABV0KLB3</accession>
<feature type="domain" description="AB hydrolase-1" evidence="1">
    <location>
        <begin position="43"/>
        <end position="167"/>
    </location>
</feature>
<proteinExistence type="predicted"/>
<reference evidence="2 3" key="1">
    <citation type="submission" date="2022-04" db="EMBL/GenBank/DDBJ databases">
        <title>Positive selection, recombination, and allopatry shape intraspecific diversity of widespread and dominant cyanobacteria.</title>
        <authorList>
            <person name="Wei J."/>
            <person name="Shu W."/>
            <person name="Hu C."/>
        </authorList>
    </citation>
    <scope>NUCLEOTIDE SEQUENCE [LARGE SCALE GENOMIC DNA]</scope>
    <source>
        <strain evidence="2 3">AS-A4</strain>
    </source>
</reference>
<dbReference type="InterPro" id="IPR000073">
    <property type="entry name" value="AB_hydrolase_1"/>
</dbReference>
<evidence type="ECO:0000313" key="2">
    <source>
        <dbReference type="EMBL" id="MEP1060036.1"/>
    </source>
</evidence>
<dbReference type="Proteomes" id="UP001476950">
    <property type="component" value="Unassembled WGS sequence"/>
</dbReference>
<dbReference type="EMBL" id="JAMPLM010000014">
    <property type="protein sequence ID" value="MEP1060036.1"/>
    <property type="molecule type" value="Genomic_DNA"/>
</dbReference>
<organism evidence="2 3">
    <name type="scientific">Stenomitos frigidus AS-A4</name>
    <dbReference type="NCBI Taxonomy" id="2933935"/>
    <lineage>
        <taxon>Bacteria</taxon>
        <taxon>Bacillati</taxon>
        <taxon>Cyanobacteriota</taxon>
        <taxon>Cyanophyceae</taxon>
        <taxon>Leptolyngbyales</taxon>
        <taxon>Leptolyngbyaceae</taxon>
        <taxon>Stenomitos</taxon>
    </lineage>
</organism>
<evidence type="ECO:0000313" key="3">
    <source>
        <dbReference type="Proteomes" id="UP001476950"/>
    </source>
</evidence>